<protein>
    <submittedName>
        <fullName evidence="2">PucR C-terminal helix-turn-helix domain-containing protein</fullName>
    </submittedName>
</protein>
<sequence length="254" mass="29851">MQNLIEFFENETNKKINIFKYSNQKLKLNQKLVSFNNEIYIIETHEKFSISNPSGYFYIISQQNLDFENLKRVLDNLYDDIEIFEYEKFVLLNSSSELDINLSTPEIIESETYTNTLIAYIGKINTIETFNTRISIFKDVIPFLNNSSSSTKFINLNDLTIHKAITLINSEKSFYSLIDFQSIKTMDKNLLHTGISFIENDLNISKTSSYLFLHRNTLIYRLEKIKEILGLDIKTFKDAFIFYISIKSYFISKL</sequence>
<evidence type="ECO:0000259" key="1">
    <source>
        <dbReference type="Pfam" id="PF13556"/>
    </source>
</evidence>
<dbReference type="RefSeq" id="WP_092724416.1">
    <property type="nucleotide sequence ID" value="NZ_FNGW01000002.1"/>
</dbReference>
<dbReference type="InterPro" id="IPR025736">
    <property type="entry name" value="PucR_C-HTH_dom"/>
</dbReference>
<dbReference type="Pfam" id="PF13556">
    <property type="entry name" value="HTH_30"/>
    <property type="match status" value="1"/>
</dbReference>
<reference evidence="2 3" key="1">
    <citation type="submission" date="2016-10" db="EMBL/GenBank/DDBJ databases">
        <authorList>
            <person name="de Groot N.N."/>
        </authorList>
    </citation>
    <scope>NUCLEOTIDE SEQUENCE [LARGE SCALE GENOMIC DNA]</scope>
    <source>
        <strain evidence="2 3">DSM 797</strain>
    </source>
</reference>
<dbReference type="InterPro" id="IPR051448">
    <property type="entry name" value="CdaR-like_regulators"/>
</dbReference>
<proteinExistence type="predicted"/>
<evidence type="ECO:0000313" key="2">
    <source>
        <dbReference type="EMBL" id="SDL56163.1"/>
    </source>
</evidence>
<dbReference type="STRING" id="1121325.SAMN04515677_102363"/>
<dbReference type="Proteomes" id="UP000199068">
    <property type="component" value="Unassembled WGS sequence"/>
</dbReference>
<keyword evidence="3" id="KW-1185">Reference proteome</keyword>
<name>A0A1G9L2Z7_9FIRM</name>
<feature type="domain" description="PucR C-terminal helix-turn-helix" evidence="1">
    <location>
        <begin position="190"/>
        <end position="247"/>
    </location>
</feature>
<accession>A0A1G9L2Z7</accession>
<dbReference type="PANTHER" id="PTHR33744">
    <property type="entry name" value="CARBOHYDRATE DIACID REGULATOR"/>
    <property type="match status" value="1"/>
</dbReference>
<evidence type="ECO:0000313" key="3">
    <source>
        <dbReference type="Proteomes" id="UP000199068"/>
    </source>
</evidence>
<dbReference type="EMBL" id="FNGW01000002">
    <property type="protein sequence ID" value="SDL56163.1"/>
    <property type="molecule type" value="Genomic_DNA"/>
</dbReference>
<organism evidence="2 3">
    <name type="scientific">Romboutsia lituseburensis DSM 797</name>
    <dbReference type="NCBI Taxonomy" id="1121325"/>
    <lineage>
        <taxon>Bacteria</taxon>
        <taxon>Bacillati</taxon>
        <taxon>Bacillota</taxon>
        <taxon>Clostridia</taxon>
        <taxon>Peptostreptococcales</taxon>
        <taxon>Peptostreptococcaceae</taxon>
        <taxon>Romboutsia</taxon>
    </lineage>
</organism>
<gene>
    <name evidence="2" type="ORF">SAMN04515677_102363</name>
</gene>
<dbReference type="InterPro" id="IPR042070">
    <property type="entry name" value="PucR_C-HTH_sf"/>
</dbReference>
<dbReference type="Gene3D" id="1.10.10.2840">
    <property type="entry name" value="PucR C-terminal helix-turn-helix domain"/>
    <property type="match status" value="1"/>
</dbReference>
<dbReference type="PANTHER" id="PTHR33744:SF15">
    <property type="entry name" value="CARBOHYDRATE DIACID REGULATOR"/>
    <property type="match status" value="1"/>
</dbReference>
<dbReference type="AlphaFoldDB" id="A0A1G9L2Z7"/>